<dbReference type="Ensembl" id="ENSLACT00000014098.1">
    <property type="protein sequence ID" value="ENSLACP00000013999.1"/>
    <property type="gene ID" value="ENSLACG00000012325.1"/>
</dbReference>
<dbReference type="GeneTree" id="ENSGT01000000216088"/>
<protein>
    <submittedName>
        <fullName evidence="1">Uncharacterized protein</fullName>
    </submittedName>
</protein>
<name>H3AWH8_LATCH</name>
<dbReference type="HOGENOM" id="CLU_1329028_0_0_1"/>
<evidence type="ECO:0000313" key="1">
    <source>
        <dbReference type="Ensembl" id="ENSLACP00000013999.1"/>
    </source>
</evidence>
<proteinExistence type="predicted"/>
<reference evidence="1" key="2">
    <citation type="submission" date="2025-08" db="UniProtKB">
        <authorList>
            <consortium name="Ensembl"/>
        </authorList>
    </citation>
    <scope>IDENTIFICATION</scope>
</reference>
<dbReference type="EMBL" id="AFYH01058413">
    <property type="status" value="NOT_ANNOTATED_CDS"/>
    <property type="molecule type" value="Genomic_DNA"/>
</dbReference>
<dbReference type="InterPro" id="IPR004244">
    <property type="entry name" value="Transposase_22"/>
</dbReference>
<dbReference type="PANTHER" id="PTHR11505">
    <property type="entry name" value="L1 TRANSPOSABLE ELEMENT-RELATED"/>
    <property type="match status" value="1"/>
</dbReference>
<dbReference type="Proteomes" id="UP000008672">
    <property type="component" value="Unassembled WGS sequence"/>
</dbReference>
<dbReference type="Gene3D" id="3.30.70.1820">
    <property type="entry name" value="L1 transposable element, RRM domain"/>
    <property type="match status" value="1"/>
</dbReference>
<dbReference type="AlphaFoldDB" id="H3AWH8"/>
<accession>H3AWH8</accession>
<sequence length="207" mass="23616">ISHLETKMADLENCSRRNNLRLVGIPEGPKGFTKCLFRDLLGKPDGLVVEQAYRSLYLKPGAQEKLRPIILMLLKSSDKEKILTAARKQGVVKYKENPYHIFQDFSAELSKKRAEYSDIQRWLQKAQVQCKIIYPAKLKVKHKAQSLNNTKLRSQHKSTQGWGSVGLRESNCIFICNVLKDNKINMVSLHQYPVYKVLVSGDGRGIC</sequence>
<reference evidence="1" key="3">
    <citation type="submission" date="2025-09" db="UniProtKB">
        <authorList>
            <consortium name="Ensembl"/>
        </authorList>
    </citation>
    <scope>IDENTIFICATION</scope>
</reference>
<reference evidence="2" key="1">
    <citation type="submission" date="2011-08" db="EMBL/GenBank/DDBJ databases">
        <title>The draft genome of Latimeria chalumnae.</title>
        <authorList>
            <person name="Di Palma F."/>
            <person name="Alfoldi J."/>
            <person name="Johnson J."/>
            <person name="Berlin A."/>
            <person name="Gnerre S."/>
            <person name="Jaffe D."/>
            <person name="MacCallum I."/>
            <person name="Young S."/>
            <person name="Walker B.J."/>
            <person name="Lander E."/>
            <person name="Lindblad-Toh K."/>
        </authorList>
    </citation>
    <scope>NUCLEOTIDE SEQUENCE [LARGE SCALE GENOMIC DNA]</scope>
    <source>
        <strain evidence="2">Wild caught</strain>
    </source>
</reference>
<dbReference type="STRING" id="7897.ENSLACP00000013999"/>
<evidence type="ECO:0000313" key="2">
    <source>
        <dbReference type="Proteomes" id="UP000008672"/>
    </source>
</evidence>
<dbReference type="InParanoid" id="H3AWH8"/>
<organism evidence="1 2">
    <name type="scientific">Latimeria chalumnae</name>
    <name type="common">Coelacanth</name>
    <dbReference type="NCBI Taxonomy" id="7897"/>
    <lineage>
        <taxon>Eukaryota</taxon>
        <taxon>Metazoa</taxon>
        <taxon>Chordata</taxon>
        <taxon>Craniata</taxon>
        <taxon>Vertebrata</taxon>
        <taxon>Euteleostomi</taxon>
        <taxon>Coelacanthiformes</taxon>
        <taxon>Coelacanthidae</taxon>
        <taxon>Latimeria</taxon>
    </lineage>
</organism>
<dbReference type="OMA" id="ETMHIES"/>
<keyword evidence="2" id="KW-1185">Reference proteome</keyword>
<dbReference type="EMBL" id="AFYH01058412">
    <property type="status" value="NOT_ANNOTATED_CDS"/>
    <property type="molecule type" value="Genomic_DNA"/>
</dbReference>